<keyword evidence="7" id="KW-1185">Reference proteome</keyword>
<dbReference type="InterPro" id="IPR018389">
    <property type="entry name" value="DctP_fam"/>
</dbReference>
<dbReference type="InterPro" id="IPR004682">
    <property type="entry name" value="TRAP_DctP"/>
</dbReference>
<dbReference type="PANTHER" id="PTHR33376">
    <property type="match status" value="1"/>
</dbReference>
<keyword evidence="6" id="KW-0675">Receptor</keyword>
<dbReference type="Gene3D" id="3.40.190.170">
    <property type="entry name" value="Bacterial extracellular solute-binding protein, family 7"/>
    <property type="match status" value="1"/>
</dbReference>
<dbReference type="Proteomes" id="UP000639010">
    <property type="component" value="Unassembled WGS sequence"/>
</dbReference>
<dbReference type="PIRSF" id="PIRSF006470">
    <property type="entry name" value="DctB"/>
    <property type="match status" value="1"/>
</dbReference>
<name>A0ABR9H0K4_9BACT</name>
<evidence type="ECO:0000313" key="6">
    <source>
        <dbReference type="EMBL" id="MBE1424237.1"/>
    </source>
</evidence>
<dbReference type="NCBIfam" id="NF037995">
    <property type="entry name" value="TRAP_S1"/>
    <property type="match status" value="1"/>
</dbReference>
<dbReference type="PANTHER" id="PTHR33376:SF4">
    <property type="entry name" value="SIALIC ACID-BINDING PERIPLASMIC PROTEIN SIAP"/>
    <property type="match status" value="1"/>
</dbReference>
<evidence type="ECO:0000256" key="4">
    <source>
        <dbReference type="ARBA" id="ARBA00022729"/>
    </source>
</evidence>
<dbReference type="NCBIfam" id="TIGR00787">
    <property type="entry name" value="dctP"/>
    <property type="match status" value="1"/>
</dbReference>
<organism evidence="6 7">
    <name type="scientific">Desulfomicrobium macestii</name>
    <dbReference type="NCBI Taxonomy" id="90731"/>
    <lineage>
        <taxon>Bacteria</taxon>
        <taxon>Pseudomonadati</taxon>
        <taxon>Thermodesulfobacteriota</taxon>
        <taxon>Desulfovibrionia</taxon>
        <taxon>Desulfovibrionales</taxon>
        <taxon>Desulfomicrobiaceae</taxon>
        <taxon>Desulfomicrobium</taxon>
    </lineage>
</organism>
<feature type="chain" id="PRO_5046580905" evidence="5">
    <location>
        <begin position="25"/>
        <end position="327"/>
    </location>
</feature>
<dbReference type="CDD" id="cd13675">
    <property type="entry name" value="PBP2_TRAP_SBP_like_5"/>
    <property type="match status" value="1"/>
</dbReference>
<dbReference type="RefSeq" id="WP_192622933.1">
    <property type="nucleotide sequence ID" value="NZ_JADBGG010000004.1"/>
</dbReference>
<dbReference type="EMBL" id="JADBGG010000004">
    <property type="protein sequence ID" value="MBE1424237.1"/>
    <property type="molecule type" value="Genomic_DNA"/>
</dbReference>
<protein>
    <submittedName>
        <fullName evidence="6">Tripartite ATP-independent transporter DctP family solute receptor</fullName>
    </submittedName>
</protein>
<evidence type="ECO:0000256" key="2">
    <source>
        <dbReference type="ARBA" id="ARBA00009023"/>
    </source>
</evidence>
<keyword evidence="3" id="KW-0813">Transport</keyword>
<gene>
    <name evidence="6" type="ORF">H4684_000864</name>
</gene>
<reference evidence="6 7" key="1">
    <citation type="submission" date="2020-10" db="EMBL/GenBank/DDBJ databases">
        <title>Genomic Encyclopedia of Type Strains, Phase IV (KMG-IV): sequencing the most valuable type-strain genomes for metagenomic binning, comparative biology and taxonomic classification.</title>
        <authorList>
            <person name="Goeker M."/>
        </authorList>
    </citation>
    <scope>NUCLEOTIDE SEQUENCE [LARGE SCALE GENOMIC DNA]</scope>
    <source>
        <strain evidence="6 7">DSM 4194</strain>
    </source>
</reference>
<dbReference type="InterPro" id="IPR038404">
    <property type="entry name" value="TRAP_DctP_sf"/>
</dbReference>
<evidence type="ECO:0000256" key="5">
    <source>
        <dbReference type="SAM" id="SignalP"/>
    </source>
</evidence>
<dbReference type="Pfam" id="PF03480">
    <property type="entry name" value="DctP"/>
    <property type="match status" value="1"/>
</dbReference>
<evidence type="ECO:0000313" key="7">
    <source>
        <dbReference type="Proteomes" id="UP000639010"/>
    </source>
</evidence>
<accession>A0ABR9H0K4</accession>
<proteinExistence type="inferred from homology"/>
<sequence>MMKKAMCWALAAIVCVLFAAPVQAEKMVLRVSITLDPSSHYYKGLEMLDKLLKERTNGDLSLEIYHSAQLGSERDAVEGVSLGTLEMTLSSTGPLGNFTKDFMIFDLPFIIQDREKAYAWMDGPEGKRILDSLLGQNIVGLSIWENGFRHLTNSQRPVVNPEDAKGLKIRLMENPVHLATFRALGAYPTPMPFGELFTAMQQKTVDGQENPLVIIETSKFYEVQNQLALSGHFYSPAILLINKTVWEEKLTEAQRAIFMEAAAEARDWERNYSREMDTKLAETLKSRGMNVTEPDKKVWKEAVASVYKEFEGTIGKDAIQSLIDAQK</sequence>
<comment type="caution">
    <text evidence="6">The sequence shown here is derived from an EMBL/GenBank/DDBJ whole genome shotgun (WGS) entry which is preliminary data.</text>
</comment>
<evidence type="ECO:0000256" key="1">
    <source>
        <dbReference type="ARBA" id="ARBA00004196"/>
    </source>
</evidence>
<feature type="signal peptide" evidence="5">
    <location>
        <begin position="1"/>
        <end position="24"/>
    </location>
</feature>
<comment type="subcellular location">
    <subcellularLocation>
        <location evidence="1">Cell envelope</location>
    </subcellularLocation>
</comment>
<evidence type="ECO:0000256" key="3">
    <source>
        <dbReference type="ARBA" id="ARBA00022448"/>
    </source>
</evidence>
<keyword evidence="4 5" id="KW-0732">Signal</keyword>
<comment type="similarity">
    <text evidence="2">Belongs to the bacterial solute-binding protein 7 family.</text>
</comment>